<organism evidence="1 2">
    <name type="scientific">Chaetomium tenue</name>
    <dbReference type="NCBI Taxonomy" id="1854479"/>
    <lineage>
        <taxon>Eukaryota</taxon>
        <taxon>Fungi</taxon>
        <taxon>Dikarya</taxon>
        <taxon>Ascomycota</taxon>
        <taxon>Pezizomycotina</taxon>
        <taxon>Sordariomycetes</taxon>
        <taxon>Sordariomycetidae</taxon>
        <taxon>Sordariales</taxon>
        <taxon>Chaetomiaceae</taxon>
        <taxon>Chaetomium</taxon>
    </lineage>
</organism>
<accession>A0ACB7P051</accession>
<dbReference type="Proteomes" id="UP000724584">
    <property type="component" value="Unassembled WGS sequence"/>
</dbReference>
<gene>
    <name evidence="1" type="ORF">F5144DRAFT_575571</name>
</gene>
<name>A0ACB7P051_9PEZI</name>
<evidence type="ECO:0000313" key="1">
    <source>
        <dbReference type="EMBL" id="KAH6627345.1"/>
    </source>
</evidence>
<protein>
    <submittedName>
        <fullName evidence="1">Uncharacterized protein</fullName>
    </submittedName>
</protein>
<sequence>MPPDSREAKVAANNNRIPLAANPKQLACAQPLSLSHIHKLRASGTILLQLTPHSVPCQPHQATHASIRIYPLISKPPIWNVTPSETQKRFRLCRSKLPPFRAALTLPRPCVPAATPHTAQAELSISYVTFPRANEEPTPSFLASSSQLINAPGHSVFPCQTKPSTSPCDLETSQRCECLRPHSVVNAQVMALPGPSSGRPDESESFLPV</sequence>
<dbReference type="EMBL" id="JAGIZQ010000005">
    <property type="protein sequence ID" value="KAH6627345.1"/>
    <property type="molecule type" value="Genomic_DNA"/>
</dbReference>
<reference evidence="1 2" key="1">
    <citation type="journal article" date="2021" name="Nat. Commun.">
        <title>Genetic determinants of endophytism in the Arabidopsis root mycobiome.</title>
        <authorList>
            <person name="Mesny F."/>
            <person name="Miyauchi S."/>
            <person name="Thiergart T."/>
            <person name="Pickel B."/>
            <person name="Atanasova L."/>
            <person name="Karlsson M."/>
            <person name="Huettel B."/>
            <person name="Barry K.W."/>
            <person name="Haridas S."/>
            <person name="Chen C."/>
            <person name="Bauer D."/>
            <person name="Andreopoulos W."/>
            <person name="Pangilinan J."/>
            <person name="LaButti K."/>
            <person name="Riley R."/>
            <person name="Lipzen A."/>
            <person name="Clum A."/>
            <person name="Drula E."/>
            <person name="Henrissat B."/>
            <person name="Kohler A."/>
            <person name="Grigoriev I.V."/>
            <person name="Martin F.M."/>
            <person name="Hacquard S."/>
        </authorList>
    </citation>
    <scope>NUCLEOTIDE SEQUENCE [LARGE SCALE GENOMIC DNA]</scope>
    <source>
        <strain evidence="1 2">MPI-SDFR-AT-0079</strain>
    </source>
</reference>
<comment type="caution">
    <text evidence="1">The sequence shown here is derived from an EMBL/GenBank/DDBJ whole genome shotgun (WGS) entry which is preliminary data.</text>
</comment>
<proteinExistence type="predicted"/>
<evidence type="ECO:0000313" key="2">
    <source>
        <dbReference type="Proteomes" id="UP000724584"/>
    </source>
</evidence>
<keyword evidence="2" id="KW-1185">Reference proteome</keyword>